<sequence>MPGASNNNGPPNFGLTPRELELTVKAMKTLVENGVKPDFEKLAKTAKFKDANAACKNWYFAARKLKASGSEVDGNASDNNKAGGKERGKRDADDEPEERPAKRGRVRKTDLPPAEDDKAEKKESLAEAEADEA</sequence>
<evidence type="ECO:0000256" key="1">
    <source>
        <dbReference type="SAM" id="MobiDB-lite"/>
    </source>
</evidence>
<accession>A0A0G2FYT5</accession>
<protein>
    <submittedName>
        <fullName evidence="2">Uncharacterized protein</fullName>
    </submittedName>
</protein>
<reference evidence="2 3" key="1">
    <citation type="submission" date="2015-05" db="EMBL/GenBank/DDBJ databases">
        <title>Distinctive expansion of gene families associated with plant cell wall degradation and secondary metabolism in the genomes of grapevine trunk pathogens.</title>
        <authorList>
            <person name="Lawrence D.P."/>
            <person name="Travadon R."/>
            <person name="Rolshausen P.E."/>
            <person name="Baumgartner K."/>
        </authorList>
    </citation>
    <scope>NUCLEOTIDE SEQUENCE [LARGE SCALE GENOMIC DNA]</scope>
    <source>
        <strain evidence="2">DA912</strain>
    </source>
</reference>
<dbReference type="EMBL" id="LCUC01000024">
    <property type="protein sequence ID" value="KKY39241.1"/>
    <property type="molecule type" value="Genomic_DNA"/>
</dbReference>
<gene>
    <name evidence="2" type="ORF">UCDDA912_g00719</name>
</gene>
<evidence type="ECO:0000313" key="2">
    <source>
        <dbReference type="EMBL" id="KKY39241.1"/>
    </source>
</evidence>
<comment type="caution">
    <text evidence="2">The sequence shown here is derived from an EMBL/GenBank/DDBJ whole genome shotgun (WGS) entry which is preliminary data.</text>
</comment>
<organism evidence="2 3">
    <name type="scientific">Diaporthe ampelina</name>
    <dbReference type="NCBI Taxonomy" id="1214573"/>
    <lineage>
        <taxon>Eukaryota</taxon>
        <taxon>Fungi</taxon>
        <taxon>Dikarya</taxon>
        <taxon>Ascomycota</taxon>
        <taxon>Pezizomycotina</taxon>
        <taxon>Sordariomycetes</taxon>
        <taxon>Sordariomycetidae</taxon>
        <taxon>Diaporthales</taxon>
        <taxon>Diaporthaceae</taxon>
        <taxon>Diaporthe</taxon>
    </lineage>
</organism>
<proteinExistence type="predicted"/>
<feature type="compositionally biased region" description="Basic and acidic residues" evidence="1">
    <location>
        <begin position="107"/>
        <end position="125"/>
    </location>
</feature>
<reference evidence="2 3" key="2">
    <citation type="submission" date="2015-05" db="EMBL/GenBank/DDBJ databases">
        <authorList>
            <person name="Morales-Cruz A."/>
            <person name="Amrine K.C."/>
            <person name="Cantu D."/>
        </authorList>
    </citation>
    <scope>NUCLEOTIDE SEQUENCE [LARGE SCALE GENOMIC DNA]</scope>
    <source>
        <strain evidence="2">DA912</strain>
    </source>
</reference>
<dbReference type="STRING" id="1214573.A0A0G2FYT5"/>
<dbReference type="AlphaFoldDB" id="A0A0G2FYT5"/>
<keyword evidence="3" id="KW-1185">Reference proteome</keyword>
<feature type="region of interest" description="Disordered" evidence="1">
    <location>
        <begin position="67"/>
        <end position="133"/>
    </location>
</feature>
<name>A0A0G2FYT5_9PEZI</name>
<feature type="compositionally biased region" description="Basic and acidic residues" evidence="1">
    <location>
        <begin position="83"/>
        <end position="92"/>
    </location>
</feature>
<dbReference type="OrthoDB" id="5241348at2759"/>
<evidence type="ECO:0000313" key="3">
    <source>
        <dbReference type="Proteomes" id="UP000034680"/>
    </source>
</evidence>
<dbReference type="Proteomes" id="UP000034680">
    <property type="component" value="Unassembled WGS sequence"/>
</dbReference>